<dbReference type="KEGG" id="pgu:PGUG_04604"/>
<feature type="chain" id="PRO_5002681122" evidence="1">
    <location>
        <begin position="19"/>
        <end position="220"/>
    </location>
</feature>
<dbReference type="PROSITE" id="PS51257">
    <property type="entry name" value="PROKAR_LIPOPROTEIN"/>
    <property type="match status" value="1"/>
</dbReference>
<accession>A5DMV3</accession>
<organism evidence="2 3">
    <name type="scientific">Meyerozyma guilliermondii (strain ATCC 6260 / CBS 566 / DSM 6381 / JCM 1539 / NBRC 10279 / NRRL Y-324)</name>
    <name type="common">Yeast</name>
    <name type="synonym">Candida guilliermondii</name>
    <dbReference type="NCBI Taxonomy" id="294746"/>
    <lineage>
        <taxon>Eukaryota</taxon>
        <taxon>Fungi</taxon>
        <taxon>Dikarya</taxon>
        <taxon>Ascomycota</taxon>
        <taxon>Saccharomycotina</taxon>
        <taxon>Pichiomycetes</taxon>
        <taxon>Debaryomycetaceae</taxon>
        <taxon>Meyerozyma</taxon>
    </lineage>
</organism>
<dbReference type="InParanoid" id="A5DMV3"/>
<dbReference type="EMBL" id="CH408159">
    <property type="protein sequence ID" value="EDK40506.2"/>
    <property type="molecule type" value="Genomic_DNA"/>
</dbReference>
<gene>
    <name evidence="2" type="ORF">PGUG_04604</name>
</gene>
<dbReference type="HOGENOM" id="CLU_1256455_0_0_1"/>
<dbReference type="VEuPathDB" id="FungiDB:PGUG_04604"/>
<reference evidence="2 3" key="1">
    <citation type="journal article" date="2009" name="Nature">
        <title>Evolution of pathogenicity and sexual reproduction in eight Candida genomes.</title>
        <authorList>
            <person name="Butler G."/>
            <person name="Rasmussen M.D."/>
            <person name="Lin M.F."/>
            <person name="Santos M.A."/>
            <person name="Sakthikumar S."/>
            <person name="Munro C.A."/>
            <person name="Rheinbay E."/>
            <person name="Grabherr M."/>
            <person name="Forche A."/>
            <person name="Reedy J.L."/>
            <person name="Agrafioti I."/>
            <person name="Arnaud M.B."/>
            <person name="Bates S."/>
            <person name="Brown A.J."/>
            <person name="Brunke S."/>
            <person name="Costanzo M.C."/>
            <person name="Fitzpatrick D.A."/>
            <person name="de Groot P.W."/>
            <person name="Harris D."/>
            <person name="Hoyer L.L."/>
            <person name="Hube B."/>
            <person name="Klis F.M."/>
            <person name="Kodira C."/>
            <person name="Lennard N."/>
            <person name="Logue M.E."/>
            <person name="Martin R."/>
            <person name="Neiman A.M."/>
            <person name="Nikolaou E."/>
            <person name="Quail M.A."/>
            <person name="Quinn J."/>
            <person name="Santos M.C."/>
            <person name="Schmitzberger F.F."/>
            <person name="Sherlock G."/>
            <person name="Shah P."/>
            <person name="Silverstein K.A."/>
            <person name="Skrzypek M.S."/>
            <person name="Soll D."/>
            <person name="Staggs R."/>
            <person name="Stansfield I."/>
            <person name="Stumpf M.P."/>
            <person name="Sudbery P.E."/>
            <person name="Srikantha T."/>
            <person name="Zeng Q."/>
            <person name="Berman J."/>
            <person name="Berriman M."/>
            <person name="Heitman J."/>
            <person name="Gow N.A."/>
            <person name="Lorenz M.C."/>
            <person name="Birren B.W."/>
            <person name="Kellis M."/>
            <person name="Cuomo C.A."/>
        </authorList>
    </citation>
    <scope>NUCLEOTIDE SEQUENCE [LARGE SCALE GENOMIC DNA]</scope>
    <source>
        <strain evidence="3">ATCC 6260 / CBS 566 / DSM 6381 / JCM 1539 / NBRC 10279 / NRRL Y-324</strain>
    </source>
</reference>
<dbReference type="RefSeq" id="XP_001483875.2">
    <property type="nucleotide sequence ID" value="XM_001483825.1"/>
</dbReference>
<proteinExistence type="predicted"/>
<evidence type="ECO:0000256" key="1">
    <source>
        <dbReference type="SAM" id="SignalP"/>
    </source>
</evidence>
<keyword evidence="1" id="KW-0732">Signal</keyword>
<protein>
    <submittedName>
        <fullName evidence="2">Uncharacterized protein</fullName>
    </submittedName>
</protein>
<dbReference type="AlphaFoldDB" id="A5DMV3"/>
<dbReference type="OrthoDB" id="10393387at2759"/>
<sequence length="220" mass="24639">MILSRLAFLTILFLSCLCDNATEQVTRQAIREQIMPCLENTSTEAVVNYYANSVFIYLKNDESFSPNSTHKELADCLHNRTAPASVQVIDGPISESSKYYNIVGQGERDNSFDYESDDATDSTGASSDYSTDLNQGMVAIGDESNGVMRPISNYKRDIPYATFHSIGDCGGVIKKSGTFKYIYQSVLPNANSIVHWSIFWLRILNINSNFRECSTEFVIR</sequence>
<evidence type="ECO:0000313" key="3">
    <source>
        <dbReference type="Proteomes" id="UP000001997"/>
    </source>
</evidence>
<feature type="signal peptide" evidence="1">
    <location>
        <begin position="1"/>
        <end position="18"/>
    </location>
</feature>
<evidence type="ECO:0000313" key="2">
    <source>
        <dbReference type="EMBL" id="EDK40506.2"/>
    </source>
</evidence>
<name>A5DMV3_PICGU</name>
<keyword evidence="3" id="KW-1185">Reference proteome</keyword>
<dbReference type="Proteomes" id="UP000001997">
    <property type="component" value="Unassembled WGS sequence"/>
</dbReference>
<dbReference type="GeneID" id="5125480"/>